<dbReference type="CDD" id="cd00086">
    <property type="entry name" value="homeodomain"/>
    <property type="match status" value="1"/>
</dbReference>
<evidence type="ECO:0000256" key="3">
    <source>
        <dbReference type="ARBA" id="ARBA00023155"/>
    </source>
</evidence>
<reference evidence="9 10" key="1">
    <citation type="submission" date="2020-07" db="EMBL/GenBank/DDBJ databases">
        <title>Comparative genomics of pyrophilous fungi reveals a link between fire events and developmental genes.</title>
        <authorList>
            <consortium name="DOE Joint Genome Institute"/>
            <person name="Steindorff A.S."/>
            <person name="Carver A."/>
            <person name="Calhoun S."/>
            <person name="Stillman K."/>
            <person name="Liu H."/>
            <person name="Lipzen A."/>
            <person name="Pangilinan J."/>
            <person name="Labutti K."/>
            <person name="Bruns T.D."/>
            <person name="Grigoriev I.V."/>
        </authorList>
    </citation>
    <scope>NUCLEOTIDE SEQUENCE [LARGE SCALE GENOMIC DNA]</scope>
    <source>
        <strain evidence="9 10">CBS 144469</strain>
    </source>
</reference>
<feature type="domain" description="KN homeodomain" evidence="6">
    <location>
        <begin position="117"/>
        <end position="156"/>
    </location>
</feature>
<evidence type="ECO:0000256" key="5">
    <source>
        <dbReference type="SAM" id="MobiDB-lite"/>
    </source>
</evidence>
<dbReference type="InterPro" id="IPR009057">
    <property type="entry name" value="Homeodomain-like_sf"/>
</dbReference>
<dbReference type="SUPFAM" id="SSF46689">
    <property type="entry name" value="Homeodomain-like"/>
    <property type="match status" value="1"/>
</dbReference>
<dbReference type="Proteomes" id="UP000521943">
    <property type="component" value="Unassembled WGS sequence"/>
</dbReference>
<dbReference type="OrthoDB" id="250329at2759"/>
<feature type="region of interest" description="Disordered" evidence="5">
    <location>
        <begin position="235"/>
        <end position="389"/>
    </location>
</feature>
<evidence type="ECO:0000259" key="6">
    <source>
        <dbReference type="Pfam" id="PF05920"/>
    </source>
</evidence>
<evidence type="ECO:0000256" key="1">
    <source>
        <dbReference type="ARBA" id="ARBA00005800"/>
    </source>
</evidence>
<dbReference type="EMBL" id="JACGCI010000001">
    <property type="protein sequence ID" value="KAF6766645.1"/>
    <property type="molecule type" value="Genomic_DNA"/>
</dbReference>
<feature type="compositionally biased region" description="Low complexity" evidence="5">
    <location>
        <begin position="374"/>
        <end position="388"/>
    </location>
</feature>
<evidence type="ECO:0000259" key="8">
    <source>
        <dbReference type="Pfam" id="PF12737"/>
    </source>
</evidence>
<dbReference type="GO" id="GO:0006355">
    <property type="term" value="P:regulation of DNA-templated transcription"/>
    <property type="evidence" value="ECO:0007669"/>
    <property type="project" value="InterPro"/>
</dbReference>
<keyword evidence="3 9" id="KW-0371">Homeobox</keyword>
<name>A0A8H6IJD7_9AGAR</name>
<dbReference type="InterPro" id="IPR024441">
    <property type="entry name" value="Homeodomain1_C"/>
</dbReference>
<feature type="domain" description="Mating-type protein C-terminal" evidence="8">
    <location>
        <begin position="192"/>
        <end position="362"/>
    </location>
</feature>
<dbReference type="Pfam" id="PF12731">
    <property type="entry name" value="Mating_N"/>
    <property type="match status" value="1"/>
</dbReference>
<evidence type="ECO:0000259" key="7">
    <source>
        <dbReference type="Pfam" id="PF12731"/>
    </source>
</evidence>
<accession>A0A8H6IJD7</accession>
<feature type="compositionally biased region" description="Basic residues" evidence="5">
    <location>
        <begin position="240"/>
        <end position="251"/>
    </location>
</feature>
<feature type="compositionally biased region" description="Low complexity" evidence="5">
    <location>
        <begin position="259"/>
        <end position="279"/>
    </location>
</feature>
<keyword evidence="10" id="KW-1185">Reference proteome</keyword>
<comment type="caution">
    <text evidence="9">The sequence shown here is derived from an EMBL/GenBank/DDBJ whole genome shotgun (WGS) entry which is preliminary data.</text>
</comment>
<dbReference type="Gene3D" id="1.10.10.60">
    <property type="entry name" value="Homeodomain-like"/>
    <property type="match status" value="1"/>
</dbReference>
<dbReference type="InterPro" id="IPR024333">
    <property type="entry name" value="Mating-type_A-alpha/beta_1_N"/>
</dbReference>
<keyword evidence="2 9" id="KW-0238">DNA-binding</keyword>
<dbReference type="InterPro" id="IPR001356">
    <property type="entry name" value="HD"/>
</dbReference>
<organism evidence="9 10">
    <name type="scientific">Ephemerocybe angulata</name>
    <dbReference type="NCBI Taxonomy" id="980116"/>
    <lineage>
        <taxon>Eukaryota</taxon>
        <taxon>Fungi</taxon>
        <taxon>Dikarya</taxon>
        <taxon>Basidiomycota</taxon>
        <taxon>Agaricomycotina</taxon>
        <taxon>Agaricomycetes</taxon>
        <taxon>Agaricomycetidae</taxon>
        <taxon>Agaricales</taxon>
        <taxon>Agaricineae</taxon>
        <taxon>Psathyrellaceae</taxon>
        <taxon>Ephemerocybe</taxon>
    </lineage>
</organism>
<keyword evidence="4" id="KW-0539">Nucleus</keyword>
<evidence type="ECO:0000256" key="4">
    <source>
        <dbReference type="ARBA" id="ARBA00023242"/>
    </source>
</evidence>
<dbReference type="AlphaFoldDB" id="A0A8H6IJD7"/>
<feature type="domain" description="Mating-type protein A-alpha/beta 1 N-terminal" evidence="7">
    <location>
        <begin position="2"/>
        <end position="82"/>
    </location>
</feature>
<comment type="similarity">
    <text evidence="1">Belongs to the TALE/M-ATYP homeobox family.</text>
</comment>
<dbReference type="Pfam" id="PF12737">
    <property type="entry name" value="Mating_C"/>
    <property type="match status" value="1"/>
</dbReference>
<proteinExistence type="inferred from homology"/>
<evidence type="ECO:0000313" key="10">
    <source>
        <dbReference type="Proteomes" id="UP000521943"/>
    </source>
</evidence>
<dbReference type="GO" id="GO:0003677">
    <property type="term" value="F:DNA binding"/>
    <property type="evidence" value="ECO:0007669"/>
    <property type="project" value="UniProtKB-KW"/>
</dbReference>
<dbReference type="InterPro" id="IPR008422">
    <property type="entry name" value="KN_HD"/>
</dbReference>
<gene>
    <name evidence="9" type="ORF">DFP72DRAFT_867208</name>
</gene>
<evidence type="ECO:0000256" key="2">
    <source>
        <dbReference type="ARBA" id="ARBA00023125"/>
    </source>
</evidence>
<protein>
    <submittedName>
        <fullName evidence="9">C-terminal domain of homeodomain 1-domain-containing protein</fullName>
    </submittedName>
</protein>
<dbReference type="Pfam" id="PF05920">
    <property type="entry name" value="Homeobox_KN"/>
    <property type="match status" value="1"/>
</dbReference>
<evidence type="ECO:0000313" key="9">
    <source>
        <dbReference type="EMBL" id="KAF6766645.1"/>
    </source>
</evidence>
<sequence length="647" mass="70714">MDSTVRSRISAIETDFLNAITSNNDQLLRTFEGSWCQLQEDVERYVSDGLLDTDTMDIVHGVATRVSILADSLLELETLSSQTGVFEDIVSDISLQEIESNSKVTKEAAYIEAASRWLSDNLHNPYPDMDTRKRIARQSNSPLKDVSAWFTDARKRIGWNALRRLHFSNKRADIVDAATRFFTNDFRNSICPTLESAFVDVELRARDLYSRKYENTRLANALDRSVKDMTVELQQQLGRTKAKPSRSRRKSDRSIMAYPSPESSPSRSPSRSLSSPEPSGLNDRCAETTPSSGKRSRSTALDDSDLDLDTSATRPAKRTRMVSASKDARMITGLLSPSPSLDSVDFESASPRNDSPLSKLRARLPLPQRHASESSRSSTTSPSERGSTVPTLLEAISTPGLSSNSFTEWMSDPPFSCLLQSSAGLQHTLSPSQSAYILPEASPSPQFLPSVATPATAALHPTATNQSSPPVRPPVNLFGHFGLEQIADLNHLFSEMPPPVSVDVVDTQESVELEMFDFSTCSSLLHGDDSTFDGTDIGQMASFNWLESDLLRSPGDLALSGSFGVGSAVFDQDQETLCPSTGTANDTHFSTFLSLPPSTTSNTTSASFSISTKTAHPLTHSQMLAKTKQLLSLEAQLSAIRAELYSS</sequence>